<sequence length="55" mass="6505">MFPNAKLENLVAPVSDHYPILLDRDPIVRLGRPHHNFKFESAWRLESELDEVVHR</sequence>
<proteinExistence type="predicted"/>
<keyword evidence="2" id="KW-1185">Reference proteome</keyword>
<name>A0A392VAX3_9FABA</name>
<feature type="non-terminal residue" evidence="1">
    <location>
        <position position="55"/>
    </location>
</feature>
<comment type="caution">
    <text evidence="1">The sequence shown here is derived from an EMBL/GenBank/DDBJ whole genome shotgun (WGS) entry which is preliminary data.</text>
</comment>
<accession>A0A392VAX3</accession>
<dbReference type="Proteomes" id="UP000265520">
    <property type="component" value="Unassembled WGS sequence"/>
</dbReference>
<keyword evidence="1" id="KW-0378">Hydrolase</keyword>
<keyword evidence="1" id="KW-0269">Exonuclease</keyword>
<keyword evidence="1" id="KW-0255">Endonuclease</keyword>
<dbReference type="AlphaFoldDB" id="A0A392VAX3"/>
<organism evidence="1 2">
    <name type="scientific">Trifolium medium</name>
    <dbReference type="NCBI Taxonomy" id="97028"/>
    <lineage>
        <taxon>Eukaryota</taxon>
        <taxon>Viridiplantae</taxon>
        <taxon>Streptophyta</taxon>
        <taxon>Embryophyta</taxon>
        <taxon>Tracheophyta</taxon>
        <taxon>Spermatophyta</taxon>
        <taxon>Magnoliopsida</taxon>
        <taxon>eudicotyledons</taxon>
        <taxon>Gunneridae</taxon>
        <taxon>Pentapetalae</taxon>
        <taxon>rosids</taxon>
        <taxon>fabids</taxon>
        <taxon>Fabales</taxon>
        <taxon>Fabaceae</taxon>
        <taxon>Papilionoideae</taxon>
        <taxon>50 kb inversion clade</taxon>
        <taxon>NPAAA clade</taxon>
        <taxon>Hologalegina</taxon>
        <taxon>IRL clade</taxon>
        <taxon>Trifolieae</taxon>
        <taxon>Trifolium</taxon>
    </lineage>
</organism>
<evidence type="ECO:0000313" key="1">
    <source>
        <dbReference type="EMBL" id="MCI84563.1"/>
    </source>
</evidence>
<dbReference type="GO" id="GO:0004519">
    <property type="term" value="F:endonuclease activity"/>
    <property type="evidence" value="ECO:0007669"/>
    <property type="project" value="UniProtKB-KW"/>
</dbReference>
<protein>
    <submittedName>
        <fullName evidence="1">Endonuclease/exonuclease/phosphatase family protein</fullName>
    </submittedName>
</protein>
<dbReference type="GO" id="GO:0004527">
    <property type="term" value="F:exonuclease activity"/>
    <property type="evidence" value="ECO:0007669"/>
    <property type="project" value="UniProtKB-KW"/>
</dbReference>
<keyword evidence="1" id="KW-0540">Nuclease</keyword>
<evidence type="ECO:0000313" key="2">
    <source>
        <dbReference type="Proteomes" id="UP000265520"/>
    </source>
</evidence>
<reference evidence="1 2" key="1">
    <citation type="journal article" date="2018" name="Front. Plant Sci.">
        <title>Red Clover (Trifolium pratense) and Zigzag Clover (T. medium) - A Picture of Genomic Similarities and Differences.</title>
        <authorList>
            <person name="Dluhosova J."/>
            <person name="Istvanek J."/>
            <person name="Nedelnik J."/>
            <person name="Repkova J."/>
        </authorList>
    </citation>
    <scope>NUCLEOTIDE SEQUENCE [LARGE SCALE GENOMIC DNA]</scope>
    <source>
        <strain evidence="2">cv. 10/8</strain>
        <tissue evidence="1">Leaf</tissue>
    </source>
</reference>
<dbReference type="EMBL" id="LXQA011094015">
    <property type="protein sequence ID" value="MCI84563.1"/>
    <property type="molecule type" value="Genomic_DNA"/>
</dbReference>